<sequence>MKYRLKRYNSRLKGTVTLESSKSESNRALIINALAGGEATRIANLSNARDTQTMLSLLQSRPEVYDVKDAGTTMRFLTAYLAIHGEGETITGSERMKNRPIGPLVDSLRSIGAQIEYLEKDGYPPLRISKIEHQQTNEISIKGNISSQYISALLMIAPQLENGLTINLTTDIYSLPYIQMTLDLMRAFDVESDFEGNTVSVKPQAYEPTKYAIEGDWSGASYWYGFMALSPEKGYLNLPDIRNYSTQGDKEIANIMYQLGITTYFEPGKVKLMKRNERVHCLKIDFRDCPDLAQTVMVAAAASDVKLEMVGLESLKIKETDRIAAMQAELNKIGAQLLENKSEWTLIPSVNLPDEVEIDTYEDHRMAMAFAPLCFLMDVTICDPMVVEKSYPGFWDEVEKIGVKIEKINN</sequence>
<evidence type="ECO:0000256" key="7">
    <source>
        <dbReference type="HAMAP-Rule" id="MF_00210"/>
    </source>
</evidence>
<dbReference type="AlphaFoldDB" id="A0A239JJ00"/>
<feature type="domain" description="Enolpyruvate transferase" evidence="8">
    <location>
        <begin position="63"/>
        <end position="397"/>
    </location>
</feature>
<dbReference type="RefSeq" id="WP_089356890.1">
    <property type="nucleotide sequence ID" value="NZ_FZPD01000003.1"/>
</dbReference>
<evidence type="ECO:0000256" key="5">
    <source>
        <dbReference type="ARBA" id="ARBA00023141"/>
    </source>
</evidence>
<dbReference type="Pfam" id="PF00275">
    <property type="entry name" value="EPSP_synthase"/>
    <property type="match status" value="2"/>
</dbReference>
<dbReference type="InterPro" id="IPR006264">
    <property type="entry name" value="EPSP_synthase"/>
</dbReference>
<evidence type="ECO:0000256" key="3">
    <source>
        <dbReference type="ARBA" id="ARBA00022605"/>
    </source>
</evidence>
<feature type="binding site" evidence="7">
    <location>
        <position position="22"/>
    </location>
    <ligand>
        <name>phosphoenolpyruvate</name>
        <dbReference type="ChEBI" id="CHEBI:58702"/>
    </ligand>
</feature>
<feature type="binding site" evidence="7">
    <location>
        <position position="99"/>
    </location>
    <ligand>
        <name>phosphoenolpyruvate</name>
        <dbReference type="ChEBI" id="CHEBI:58702"/>
    </ligand>
</feature>
<feature type="binding site" evidence="7">
    <location>
        <position position="291"/>
    </location>
    <ligand>
        <name>3-phosphoshikimate</name>
        <dbReference type="ChEBI" id="CHEBI:145989"/>
    </ligand>
</feature>
<organism evidence="9 10">
    <name type="scientific">Ekhidna lutea</name>
    <dbReference type="NCBI Taxonomy" id="447679"/>
    <lineage>
        <taxon>Bacteria</taxon>
        <taxon>Pseudomonadati</taxon>
        <taxon>Bacteroidota</taxon>
        <taxon>Cytophagia</taxon>
        <taxon>Cytophagales</taxon>
        <taxon>Reichenbachiellaceae</taxon>
        <taxon>Ekhidna</taxon>
    </lineage>
</organism>
<feature type="binding site" evidence="7">
    <location>
        <position position="174"/>
    </location>
    <ligand>
        <name>3-phosphoshikimate</name>
        <dbReference type="ChEBI" id="CHEBI:145989"/>
    </ligand>
</feature>
<accession>A0A239JJ00</accession>
<keyword evidence="5 7" id="KW-0057">Aromatic amino acid biosynthesis</keyword>
<feature type="binding site" evidence="7">
    <location>
        <position position="322"/>
    </location>
    <ligand>
        <name>phosphoenolpyruvate</name>
        <dbReference type="ChEBI" id="CHEBI:58702"/>
    </ligand>
</feature>
<name>A0A239JJ00_EKHLU</name>
<dbReference type="GO" id="GO:0005737">
    <property type="term" value="C:cytoplasm"/>
    <property type="evidence" value="ECO:0007669"/>
    <property type="project" value="UniProtKB-SubCell"/>
</dbReference>
<keyword evidence="3 7" id="KW-0028">Amino-acid biosynthesis</keyword>
<comment type="similarity">
    <text evidence="2 7">Belongs to the EPSP synthase family.</text>
</comment>
<feature type="binding site" evidence="7">
    <location>
        <position position="22"/>
    </location>
    <ligand>
        <name>3-phosphoshikimate</name>
        <dbReference type="ChEBI" id="CHEBI:145989"/>
    </ligand>
</feature>
<gene>
    <name evidence="7" type="primary">aroA</name>
    <name evidence="9" type="ORF">SAMN05421640_2182</name>
</gene>
<keyword evidence="10" id="KW-1185">Reference proteome</keyword>
<dbReference type="InterPro" id="IPR023193">
    <property type="entry name" value="EPSP_synthase_CS"/>
</dbReference>
<comment type="function">
    <text evidence="7">Catalyzes the transfer of the enolpyruvyl moiety of phosphoenolpyruvate (PEP) to the 5-hydroxyl of shikimate-3-phosphate (S3P) to produce enolpyruvyl shikimate-3-phosphate and inorganic phosphate.</text>
</comment>
<comment type="subcellular location">
    <subcellularLocation>
        <location evidence="7">Cytoplasm</location>
    </subcellularLocation>
</comment>
<dbReference type="InterPro" id="IPR001986">
    <property type="entry name" value="Enolpyruvate_Tfrase_dom"/>
</dbReference>
<dbReference type="PANTHER" id="PTHR21090">
    <property type="entry name" value="AROM/DEHYDROQUINATE SYNTHASE"/>
    <property type="match status" value="1"/>
</dbReference>
<evidence type="ECO:0000259" key="8">
    <source>
        <dbReference type="Pfam" id="PF00275"/>
    </source>
</evidence>
<proteinExistence type="inferred from homology"/>
<dbReference type="PROSITE" id="PS00885">
    <property type="entry name" value="EPSP_SYNTHASE_2"/>
    <property type="match status" value="1"/>
</dbReference>
<comment type="subunit">
    <text evidence="7">Monomer.</text>
</comment>
<dbReference type="SUPFAM" id="SSF55205">
    <property type="entry name" value="EPT/RTPC-like"/>
    <property type="match status" value="1"/>
</dbReference>
<comment type="pathway">
    <text evidence="1 7">Metabolic intermediate biosynthesis; chorismate biosynthesis; chorismate from D-erythrose 4-phosphate and phosphoenolpyruvate: step 6/7.</text>
</comment>
<protein>
    <recommendedName>
        <fullName evidence="7">3-phosphoshikimate 1-carboxyvinyltransferase</fullName>
        <ecNumber evidence="7">2.5.1.19</ecNumber>
    </recommendedName>
    <alternativeName>
        <fullName evidence="7">5-enolpyruvylshikimate-3-phosphate synthase</fullName>
        <shortName evidence="7">EPSP synthase</shortName>
        <shortName evidence="7">EPSPS</shortName>
    </alternativeName>
</protein>
<dbReference type="GO" id="GO:0003866">
    <property type="term" value="F:3-phosphoshikimate 1-carboxyvinyltransferase activity"/>
    <property type="evidence" value="ECO:0007669"/>
    <property type="project" value="UniProtKB-UniRule"/>
</dbReference>
<keyword evidence="7" id="KW-0963">Cytoplasm</keyword>
<evidence type="ECO:0000256" key="2">
    <source>
        <dbReference type="ARBA" id="ARBA00009948"/>
    </source>
</evidence>
<feature type="binding site" evidence="7">
    <location>
        <position position="148"/>
    </location>
    <ligand>
        <name>phosphoenolpyruvate</name>
        <dbReference type="ChEBI" id="CHEBI:58702"/>
    </ligand>
</feature>
<evidence type="ECO:0000256" key="4">
    <source>
        <dbReference type="ARBA" id="ARBA00022679"/>
    </source>
</evidence>
<dbReference type="InterPro" id="IPR013792">
    <property type="entry name" value="RNA3'P_cycl/enolpyr_Trfase_a/b"/>
</dbReference>
<evidence type="ECO:0000313" key="10">
    <source>
        <dbReference type="Proteomes" id="UP000198393"/>
    </source>
</evidence>
<dbReference type="UniPathway" id="UPA00053">
    <property type="reaction ID" value="UER00089"/>
</dbReference>
<feature type="binding site" evidence="7">
    <location>
        <position position="147"/>
    </location>
    <ligand>
        <name>3-phosphoshikimate</name>
        <dbReference type="ChEBI" id="CHEBI:145989"/>
    </ligand>
</feature>
<dbReference type="OrthoDB" id="9809920at2"/>
<feature type="binding site" evidence="7">
    <location>
        <position position="318"/>
    </location>
    <ligand>
        <name>3-phosphoshikimate</name>
        <dbReference type="ChEBI" id="CHEBI:145989"/>
    </ligand>
</feature>
<dbReference type="EC" id="2.5.1.19" evidence="7"/>
<dbReference type="GO" id="GO:0009073">
    <property type="term" value="P:aromatic amino acid family biosynthetic process"/>
    <property type="evidence" value="ECO:0007669"/>
    <property type="project" value="UniProtKB-KW"/>
</dbReference>
<dbReference type="EMBL" id="FZPD01000003">
    <property type="protein sequence ID" value="SNT05388.1"/>
    <property type="molecule type" value="Genomic_DNA"/>
</dbReference>
<comment type="caution">
    <text evidence="7">Lacks conserved residue(s) required for the propagation of feature annotation.</text>
</comment>
<feature type="active site" description="Proton acceptor" evidence="7">
    <location>
        <position position="291"/>
    </location>
</feature>
<feature type="binding site" evidence="7">
    <location>
        <position position="148"/>
    </location>
    <ligand>
        <name>3-phosphoshikimate</name>
        <dbReference type="ChEBI" id="CHEBI:145989"/>
    </ligand>
</feature>
<dbReference type="GO" id="GO:0009423">
    <property type="term" value="P:chorismate biosynthetic process"/>
    <property type="evidence" value="ECO:0007669"/>
    <property type="project" value="UniProtKB-UniRule"/>
</dbReference>
<evidence type="ECO:0000256" key="1">
    <source>
        <dbReference type="ARBA" id="ARBA00004811"/>
    </source>
</evidence>
<dbReference type="Gene3D" id="3.65.10.10">
    <property type="entry name" value="Enolpyruvate transferase domain"/>
    <property type="match status" value="3"/>
</dbReference>
<feature type="binding site" evidence="7">
    <location>
        <position position="27"/>
    </location>
    <ligand>
        <name>3-phosphoshikimate</name>
        <dbReference type="ChEBI" id="CHEBI:145989"/>
    </ligand>
</feature>
<dbReference type="HAMAP" id="MF_00210">
    <property type="entry name" value="EPSP_synth"/>
    <property type="match status" value="1"/>
</dbReference>
<evidence type="ECO:0000256" key="6">
    <source>
        <dbReference type="ARBA" id="ARBA00044633"/>
    </source>
</evidence>
<evidence type="ECO:0000313" key="9">
    <source>
        <dbReference type="EMBL" id="SNT05388.1"/>
    </source>
</evidence>
<feature type="binding site" evidence="7">
    <location>
        <position position="23"/>
    </location>
    <ligand>
        <name>3-phosphoshikimate</name>
        <dbReference type="ChEBI" id="CHEBI:145989"/>
    </ligand>
</feature>
<feature type="binding site" evidence="7">
    <location>
        <position position="365"/>
    </location>
    <ligand>
        <name>phosphoenolpyruvate</name>
        <dbReference type="ChEBI" id="CHEBI:58702"/>
    </ligand>
</feature>
<dbReference type="CDD" id="cd01556">
    <property type="entry name" value="EPSP_synthase"/>
    <property type="match status" value="1"/>
</dbReference>
<dbReference type="Proteomes" id="UP000198393">
    <property type="component" value="Unassembled WGS sequence"/>
</dbReference>
<feature type="domain" description="Enolpyruvate transferase" evidence="8">
    <location>
        <begin position="9"/>
        <end position="59"/>
    </location>
</feature>
<keyword evidence="4 7" id="KW-0808">Transferase</keyword>
<dbReference type="InterPro" id="IPR036968">
    <property type="entry name" value="Enolpyruvate_Tfrase_sf"/>
</dbReference>
<dbReference type="PIRSF" id="PIRSF000505">
    <property type="entry name" value="EPSPS"/>
    <property type="match status" value="1"/>
</dbReference>
<feature type="binding site" evidence="7">
    <location>
        <position position="389"/>
    </location>
    <ligand>
        <name>phosphoenolpyruvate</name>
        <dbReference type="ChEBI" id="CHEBI:58702"/>
    </ligand>
</feature>
<feature type="binding site" evidence="7">
    <location>
        <position position="71"/>
    </location>
    <ligand>
        <name>phosphoenolpyruvate</name>
        <dbReference type="ChEBI" id="CHEBI:58702"/>
    </ligand>
</feature>
<dbReference type="GO" id="GO:0008652">
    <property type="term" value="P:amino acid biosynthetic process"/>
    <property type="evidence" value="ECO:0007669"/>
    <property type="project" value="UniProtKB-KW"/>
</dbReference>
<reference evidence="9 10" key="1">
    <citation type="submission" date="2017-06" db="EMBL/GenBank/DDBJ databases">
        <authorList>
            <person name="Kim H.J."/>
            <person name="Triplett B.A."/>
        </authorList>
    </citation>
    <scope>NUCLEOTIDE SEQUENCE [LARGE SCALE GENOMIC DNA]</scope>
    <source>
        <strain evidence="9 10">DSM 19307</strain>
    </source>
</reference>
<comment type="catalytic activity">
    <reaction evidence="6">
        <text>3-phosphoshikimate + phosphoenolpyruvate = 5-O-(1-carboxyvinyl)-3-phosphoshikimate + phosphate</text>
        <dbReference type="Rhea" id="RHEA:21256"/>
        <dbReference type="ChEBI" id="CHEBI:43474"/>
        <dbReference type="ChEBI" id="CHEBI:57701"/>
        <dbReference type="ChEBI" id="CHEBI:58702"/>
        <dbReference type="ChEBI" id="CHEBI:145989"/>
        <dbReference type="EC" id="2.5.1.19"/>
    </reaction>
    <physiologicalReaction direction="left-to-right" evidence="6">
        <dbReference type="Rhea" id="RHEA:21257"/>
    </physiologicalReaction>
</comment>
<dbReference type="PANTHER" id="PTHR21090:SF5">
    <property type="entry name" value="PENTAFUNCTIONAL AROM POLYPEPTIDE"/>
    <property type="match status" value="1"/>
</dbReference>
<feature type="binding site" evidence="7">
    <location>
        <position position="146"/>
    </location>
    <ligand>
        <name>3-phosphoshikimate</name>
        <dbReference type="ChEBI" id="CHEBI:145989"/>
    </ligand>
</feature>